<evidence type="ECO:0000313" key="1">
    <source>
        <dbReference type="EMBL" id="TMS59709.1"/>
    </source>
</evidence>
<sequence length="64" mass="7274">MQTRQDVKLTDQLERELIARELNGDFRDMADRDTSLAGLWNTLHGFVARLQAVARKANIAYVNG</sequence>
<organism evidence="1 2">
    <name type="scientific">Imbroritus primus</name>
    <dbReference type="NCBI Taxonomy" id="3058603"/>
    <lineage>
        <taxon>Bacteria</taxon>
        <taxon>Pseudomonadati</taxon>
        <taxon>Pseudomonadota</taxon>
        <taxon>Betaproteobacteria</taxon>
        <taxon>Burkholderiales</taxon>
        <taxon>Burkholderiaceae</taxon>
        <taxon>Imbroritus</taxon>
    </lineage>
</organism>
<dbReference type="EMBL" id="AKCV02000004">
    <property type="protein sequence ID" value="TMS59709.1"/>
    <property type="molecule type" value="Genomic_DNA"/>
</dbReference>
<proteinExistence type="predicted"/>
<dbReference type="Proteomes" id="UP000004277">
    <property type="component" value="Unassembled WGS sequence"/>
</dbReference>
<evidence type="ECO:0000313" key="2">
    <source>
        <dbReference type="Proteomes" id="UP000004277"/>
    </source>
</evidence>
<accession>A0ACD3SUF5</accession>
<reference evidence="1" key="1">
    <citation type="submission" date="2019-05" db="EMBL/GenBank/DDBJ databases">
        <title>Revised genome assembly of Burkholderiaceae (previously Ralstonia) sp. PBA.</title>
        <authorList>
            <person name="Gan H.M."/>
        </authorList>
    </citation>
    <scope>NUCLEOTIDE SEQUENCE</scope>
    <source>
        <strain evidence="1">PBA</strain>
    </source>
</reference>
<protein>
    <submittedName>
        <fullName evidence="1">Uncharacterized protein</fullName>
    </submittedName>
</protein>
<comment type="caution">
    <text evidence="1">The sequence shown here is derived from an EMBL/GenBank/DDBJ whole genome shotgun (WGS) entry which is preliminary data.</text>
</comment>
<name>A0ACD3SUF5_9BURK</name>
<keyword evidence="2" id="KW-1185">Reference proteome</keyword>
<gene>
    <name evidence="1" type="ORF">MW7_000760</name>
</gene>